<organism evidence="2 3">
    <name type="scientific">Fulvivirga sediminis</name>
    <dbReference type="NCBI Taxonomy" id="2803949"/>
    <lineage>
        <taxon>Bacteria</taxon>
        <taxon>Pseudomonadati</taxon>
        <taxon>Bacteroidota</taxon>
        <taxon>Cytophagia</taxon>
        <taxon>Cytophagales</taxon>
        <taxon>Fulvivirgaceae</taxon>
        <taxon>Fulvivirga</taxon>
    </lineage>
</organism>
<dbReference type="InterPro" id="IPR004175">
    <property type="entry name" value="RNA_CPDase"/>
</dbReference>
<protein>
    <submittedName>
        <fullName evidence="2">RNA 2',3'-cyclic phosphodiesterase</fullName>
    </submittedName>
</protein>
<proteinExistence type="predicted"/>
<keyword evidence="1" id="KW-0378">Hydrolase</keyword>
<evidence type="ECO:0000313" key="2">
    <source>
        <dbReference type="EMBL" id="MBL3654787.1"/>
    </source>
</evidence>
<dbReference type="Gene3D" id="3.90.1140.10">
    <property type="entry name" value="Cyclic phosphodiesterase"/>
    <property type="match status" value="1"/>
</dbReference>
<dbReference type="Proteomes" id="UP000659388">
    <property type="component" value="Unassembled WGS sequence"/>
</dbReference>
<dbReference type="PANTHER" id="PTHR40037">
    <property type="entry name" value="PHOSPHOESTERASE YJCG-RELATED"/>
    <property type="match status" value="1"/>
</dbReference>
<dbReference type="NCBIfam" id="TIGR02258">
    <property type="entry name" value="2_5_ligase"/>
    <property type="match status" value="1"/>
</dbReference>
<dbReference type="PANTHER" id="PTHR40037:SF1">
    <property type="entry name" value="PHOSPHOESTERASE SAOUHSC_00951-RELATED"/>
    <property type="match status" value="1"/>
</dbReference>
<sequence>MKDLDLYFIAIIPPNPIKEVAQQWKEYFSEKYNSKAALKSPPHITLHMPFKWKEEKENRIFEALEKTASSSYTFDLVMNGFGAFEPRVIYMALNKPEGLSLLYKHLATVMKKELNIFNSDYKNRGYHPHLTVAFRDLKKAKFAEAWSEFQEKEYEANFKVHHFHLLKHNGKNWENYKAFELIQ</sequence>
<reference evidence="2" key="1">
    <citation type="submission" date="2021-01" db="EMBL/GenBank/DDBJ databases">
        <title>Fulvivirga kasyanovii gen. nov., sp nov., a novel member of the phylum Bacteroidetes isolated from seawater in a mussel farm.</title>
        <authorList>
            <person name="Zhao L.-H."/>
            <person name="Wang Z.-J."/>
        </authorList>
    </citation>
    <scope>NUCLEOTIDE SEQUENCE</scope>
    <source>
        <strain evidence="2">2943</strain>
    </source>
</reference>
<evidence type="ECO:0000256" key="1">
    <source>
        <dbReference type="ARBA" id="ARBA00022801"/>
    </source>
</evidence>
<name>A0A937F4L2_9BACT</name>
<dbReference type="Pfam" id="PF13563">
    <property type="entry name" value="2_5_RNA_ligase2"/>
    <property type="match status" value="1"/>
</dbReference>
<evidence type="ECO:0000313" key="3">
    <source>
        <dbReference type="Proteomes" id="UP000659388"/>
    </source>
</evidence>
<dbReference type="GO" id="GO:0008664">
    <property type="term" value="F:RNA 2',3'-cyclic 3'-phosphodiesterase activity"/>
    <property type="evidence" value="ECO:0007669"/>
    <property type="project" value="InterPro"/>
</dbReference>
<dbReference type="SUPFAM" id="SSF55144">
    <property type="entry name" value="LigT-like"/>
    <property type="match status" value="1"/>
</dbReference>
<gene>
    <name evidence="2" type="primary">thpR</name>
    <name evidence="2" type="ORF">JL102_01495</name>
</gene>
<dbReference type="EMBL" id="JAESIY010000001">
    <property type="protein sequence ID" value="MBL3654787.1"/>
    <property type="molecule type" value="Genomic_DNA"/>
</dbReference>
<dbReference type="GO" id="GO:0004113">
    <property type="term" value="F:2',3'-cyclic-nucleotide 3'-phosphodiesterase activity"/>
    <property type="evidence" value="ECO:0007669"/>
    <property type="project" value="InterPro"/>
</dbReference>
<dbReference type="InterPro" id="IPR009097">
    <property type="entry name" value="Cyclic_Pdiesterase"/>
</dbReference>
<dbReference type="RefSeq" id="WP_202241910.1">
    <property type="nucleotide sequence ID" value="NZ_JAESIY010000001.1"/>
</dbReference>
<accession>A0A937F4L2</accession>
<comment type="caution">
    <text evidence="2">The sequence shown here is derived from an EMBL/GenBank/DDBJ whole genome shotgun (WGS) entry which is preliminary data.</text>
</comment>
<dbReference type="InterPro" id="IPR050580">
    <property type="entry name" value="2H_phosphoesterase_YjcG-like"/>
</dbReference>
<dbReference type="AlphaFoldDB" id="A0A937F4L2"/>
<keyword evidence="3" id="KW-1185">Reference proteome</keyword>